<reference evidence="1" key="1">
    <citation type="submission" date="2022-10" db="EMBL/GenBank/DDBJ databases">
        <authorList>
            <person name="Hyden B.L."/>
            <person name="Feng K."/>
            <person name="Yates T."/>
            <person name="Jawdy S."/>
            <person name="Smart L.B."/>
            <person name="Muchero W."/>
        </authorList>
    </citation>
    <scope>NUCLEOTIDE SEQUENCE</scope>
    <source>
        <tissue evidence="1">Shoot tip</tissue>
    </source>
</reference>
<keyword evidence="2" id="KW-1185">Reference proteome</keyword>
<sequence length="40" mass="4517">MCLRSTEFTMDSRDAIAMKLISALASPQFVAKFDAEQKKH</sequence>
<dbReference type="EMBL" id="JAPFFI010000010">
    <property type="protein sequence ID" value="KAJ6375217.1"/>
    <property type="molecule type" value="Genomic_DNA"/>
</dbReference>
<accession>A0ABQ9B5E0</accession>
<organism evidence="1 2">
    <name type="scientific">Salix suchowensis</name>
    <dbReference type="NCBI Taxonomy" id="1278906"/>
    <lineage>
        <taxon>Eukaryota</taxon>
        <taxon>Viridiplantae</taxon>
        <taxon>Streptophyta</taxon>
        <taxon>Embryophyta</taxon>
        <taxon>Tracheophyta</taxon>
        <taxon>Spermatophyta</taxon>
        <taxon>Magnoliopsida</taxon>
        <taxon>eudicotyledons</taxon>
        <taxon>Gunneridae</taxon>
        <taxon>Pentapetalae</taxon>
        <taxon>rosids</taxon>
        <taxon>fabids</taxon>
        <taxon>Malpighiales</taxon>
        <taxon>Salicaceae</taxon>
        <taxon>Saliceae</taxon>
        <taxon>Salix</taxon>
    </lineage>
</organism>
<evidence type="ECO:0008006" key="3">
    <source>
        <dbReference type="Google" id="ProtNLM"/>
    </source>
</evidence>
<proteinExistence type="predicted"/>
<name>A0ABQ9B5E0_9ROSI</name>
<protein>
    <recommendedName>
        <fullName evidence="3">Chalcone synthase</fullName>
    </recommendedName>
</protein>
<evidence type="ECO:0000313" key="1">
    <source>
        <dbReference type="EMBL" id="KAJ6375217.1"/>
    </source>
</evidence>
<reference evidence="1" key="2">
    <citation type="journal article" date="2023" name="Int. J. Mol. Sci.">
        <title>De Novo Assembly and Annotation of 11 Diverse Shrub Willow (Salix) Genomes Reveals Novel Gene Organization in Sex-Linked Regions.</title>
        <authorList>
            <person name="Hyden B."/>
            <person name="Feng K."/>
            <person name="Yates T.B."/>
            <person name="Jawdy S."/>
            <person name="Cereghino C."/>
            <person name="Smart L.B."/>
            <person name="Muchero W."/>
        </authorList>
    </citation>
    <scope>NUCLEOTIDE SEQUENCE</scope>
    <source>
        <tissue evidence="1">Shoot tip</tissue>
    </source>
</reference>
<gene>
    <name evidence="1" type="ORF">OIU77_000234</name>
</gene>
<evidence type="ECO:0000313" key="2">
    <source>
        <dbReference type="Proteomes" id="UP001141253"/>
    </source>
</evidence>
<dbReference type="Proteomes" id="UP001141253">
    <property type="component" value="Chromosome 12"/>
</dbReference>
<comment type="caution">
    <text evidence="1">The sequence shown here is derived from an EMBL/GenBank/DDBJ whole genome shotgun (WGS) entry which is preliminary data.</text>
</comment>